<evidence type="ECO:0000313" key="1">
    <source>
        <dbReference type="EMBL" id="KAK3283658.1"/>
    </source>
</evidence>
<feature type="non-terminal residue" evidence="1">
    <location>
        <position position="1"/>
    </location>
</feature>
<dbReference type="GO" id="GO:0008168">
    <property type="term" value="F:methyltransferase activity"/>
    <property type="evidence" value="ECO:0007669"/>
    <property type="project" value="InterPro"/>
</dbReference>
<comment type="caution">
    <text evidence="1">The sequence shown here is derived from an EMBL/GenBank/DDBJ whole genome shotgun (WGS) entry which is preliminary data.</text>
</comment>
<evidence type="ECO:0000313" key="2">
    <source>
        <dbReference type="Proteomes" id="UP001190700"/>
    </source>
</evidence>
<dbReference type="CDD" id="cd02440">
    <property type="entry name" value="AdoMet_MTases"/>
    <property type="match status" value="1"/>
</dbReference>
<dbReference type="InterPro" id="IPR029063">
    <property type="entry name" value="SAM-dependent_MTases_sf"/>
</dbReference>
<dbReference type="Proteomes" id="UP001190700">
    <property type="component" value="Unassembled WGS sequence"/>
</dbReference>
<dbReference type="GO" id="GO:0032259">
    <property type="term" value="P:methylation"/>
    <property type="evidence" value="ECO:0007669"/>
    <property type="project" value="InterPro"/>
</dbReference>
<dbReference type="PROSITE" id="PS00092">
    <property type="entry name" value="N6_MTASE"/>
    <property type="match status" value="1"/>
</dbReference>
<protein>
    <submittedName>
        <fullName evidence="1">Uncharacterized protein</fullName>
    </submittedName>
</protein>
<dbReference type="AlphaFoldDB" id="A0AAE0GTC1"/>
<dbReference type="PANTHER" id="PTHR47441">
    <property type="match status" value="1"/>
</dbReference>
<dbReference type="PANTHER" id="PTHR47441:SF3">
    <property type="entry name" value="RELEASE FACTOR GLUTAMINE METHYLTRANSFERASE"/>
    <property type="match status" value="1"/>
</dbReference>
<dbReference type="EMBL" id="LGRX02002689">
    <property type="protein sequence ID" value="KAK3283658.1"/>
    <property type="molecule type" value="Genomic_DNA"/>
</dbReference>
<reference evidence="1 2" key="1">
    <citation type="journal article" date="2015" name="Genome Biol. Evol.">
        <title>Comparative Genomics of a Bacterivorous Green Alga Reveals Evolutionary Causalities and Consequences of Phago-Mixotrophic Mode of Nutrition.</title>
        <authorList>
            <person name="Burns J.A."/>
            <person name="Paasch A."/>
            <person name="Narechania A."/>
            <person name="Kim E."/>
        </authorList>
    </citation>
    <scope>NUCLEOTIDE SEQUENCE [LARGE SCALE GENOMIC DNA]</scope>
    <source>
        <strain evidence="1 2">PLY_AMNH</strain>
    </source>
</reference>
<dbReference type="InterPro" id="IPR052663">
    <property type="entry name" value="RF_glutamine_MTase_cyano"/>
</dbReference>
<dbReference type="SUPFAM" id="SSF53335">
    <property type="entry name" value="S-adenosyl-L-methionine-dependent methyltransferases"/>
    <property type="match status" value="1"/>
</dbReference>
<dbReference type="GO" id="GO:0003676">
    <property type="term" value="F:nucleic acid binding"/>
    <property type="evidence" value="ECO:0007669"/>
    <property type="project" value="InterPro"/>
</dbReference>
<organism evidence="1 2">
    <name type="scientific">Cymbomonas tetramitiformis</name>
    <dbReference type="NCBI Taxonomy" id="36881"/>
    <lineage>
        <taxon>Eukaryota</taxon>
        <taxon>Viridiplantae</taxon>
        <taxon>Chlorophyta</taxon>
        <taxon>Pyramimonadophyceae</taxon>
        <taxon>Pyramimonadales</taxon>
        <taxon>Pyramimonadaceae</taxon>
        <taxon>Cymbomonas</taxon>
    </lineage>
</organism>
<dbReference type="InterPro" id="IPR002052">
    <property type="entry name" value="DNA_methylase_N6_adenine_CS"/>
</dbReference>
<accession>A0AAE0GTC1</accession>
<proteinExistence type="predicted"/>
<keyword evidence="2" id="KW-1185">Reference proteome</keyword>
<name>A0AAE0GTC1_9CHLO</name>
<dbReference type="Gene3D" id="3.40.50.150">
    <property type="entry name" value="Vaccinia Virus protein VP39"/>
    <property type="match status" value="1"/>
</dbReference>
<sequence>TFVRNKERGLTEEGLSSRMGQMKTAAGECLAYAQMEGPRVYAVDLSPDAAAISQLNVQRCNLTDDVQVLRGSWYEPLSNLEGRLGGIVSNPPYIPTGVIPTLQAEVQGHEPCLALDGGLGDALDSLTPIVLGAVEMLARGGFLALETGGQGQEKHIVAMLTATGAFERISIAEDFAGVPRFVTASRS</sequence>
<gene>
    <name evidence="1" type="ORF">CYMTET_8651</name>
</gene>